<comment type="caution">
    <text evidence="1">The sequence shown here is derived from an EMBL/GenBank/DDBJ whole genome shotgun (WGS) entry which is preliminary data.</text>
</comment>
<dbReference type="AlphaFoldDB" id="A0A8J7AHV0"/>
<dbReference type="Proteomes" id="UP000636505">
    <property type="component" value="Unassembled WGS sequence"/>
</dbReference>
<dbReference type="InterPro" id="IPR025477">
    <property type="entry name" value="DUF4327"/>
</dbReference>
<keyword evidence="2" id="KW-1185">Reference proteome</keyword>
<dbReference type="RefSeq" id="WP_193904371.1">
    <property type="nucleotide sequence ID" value="NZ_JADEXG010000001.1"/>
</dbReference>
<protein>
    <submittedName>
        <fullName evidence="1">DUF4327 family protein</fullName>
    </submittedName>
</protein>
<name>A0A8J7AHV0_9CYAN</name>
<organism evidence="1 2">
    <name type="scientific">Vasconcelosia minhoensis LEGE 07310</name>
    <dbReference type="NCBI Taxonomy" id="915328"/>
    <lineage>
        <taxon>Bacteria</taxon>
        <taxon>Bacillati</taxon>
        <taxon>Cyanobacteriota</taxon>
        <taxon>Cyanophyceae</taxon>
        <taxon>Nodosilineales</taxon>
        <taxon>Cymatolegaceae</taxon>
        <taxon>Vasconcelosia</taxon>
        <taxon>Vasconcelosia minhoensis</taxon>
    </lineage>
</organism>
<dbReference type="Pfam" id="PF14217">
    <property type="entry name" value="DUF4327"/>
    <property type="match status" value="1"/>
</dbReference>
<accession>A0A8J7AHV0</accession>
<dbReference type="EMBL" id="JADEXG010000001">
    <property type="protein sequence ID" value="MBE9075705.1"/>
    <property type="molecule type" value="Genomic_DNA"/>
</dbReference>
<sequence>MITTPYEQLYSLDMLRDEAYELVQQGLIDRQQPLYALCRYITGREWECVELNLAEHEFLLRDRVIDLLSQERWQED</sequence>
<evidence type="ECO:0000313" key="2">
    <source>
        <dbReference type="Proteomes" id="UP000636505"/>
    </source>
</evidence>
<proteinExistence type="predicted"/>
<gene>
    <name evidence="1" type="ORF">IQ241_00055</name>
</gene>
<reference evidence="1" key="1">
    <citation type="submission" date="2020-10" db="EMBL/GenBank/DDBJ databases">
        <authorList>
            <person name="Castelo-Branco R."/>
            <person name="Eusebio N."/>
            <person name="Adriana R."/>
            <person name="Vieira A."/>
            <person name="Brugerolle De Fraissinette N."/>
            <person name="Rezende De Castro R."/>
            <person name="Schneider M.P."/>
            <person name="Vasconcelos V."/>
            <person name="Leao P.N."/>
        </authorList>
    </citation>
    <scope>NUCLEOTIDE SEQUENCE</scope>
    <source>
        <strain evidence="1">LEGE 07310</strain>
    </source>
</reference>
<evidence type="ECO:0000313" key="1">
    <source>
        <dbReference type="EMBL" id="MBE9075705.1"/>
    </source>
</evidence>